<reference evidence="2" key="1">
    <citation type="journal article" date="2019" name="Int. J. Syst. Evol. Microbiol.">
        <title>The Global Catalogue of Microorganisms (GCM) 10K type strain sequencing project: providing services to taxonomists for standard genome sequencing and annotation.</title>
        <authorList>
            <consortium name="The Broad Institute Genomics Platform"/>
            <consortium name="The Broad Institute Genome Sequencing Center for Infectious Disease"/>
            <person name="Wu L."/>
            <person name="Ma J."/>
        </authorList>
    </citation>
    <scope>NUCLEOTIDE SEQUENCE [LARGE SCALE GENOMIC DNA]</scope>
    <source>
        <strain evidence="2">JCM 17336</strain>
    </source>
</reference>
<dbReference type="Proteomes" id="UP001501367">
    <property type="component" value="Unassembled WGS sequence"/>
</dbReference>
<accession>A0ABP7G2R5</accession>
<gene>
    <name evidence="1" type="ORF">GCM10022422_43860</name>
</gene>
<organism evidence="1 2">
    <name type="scientific">Flavobacterium ginsengisoli</name>
    <dbReference type="NCBI Taxonomy" id="871694"/>
    <lineage>
        <taxon>Bacteria</taxon>
        <taxon>Pseudomonadati</taxon>
        <taxon>Bacteroidota</taxon>
        <taxon>Flavobacteriia</taxon>
        <taxon>Flavobacteriales</taxon>
        <taxon>Flavobacteriaceae</taxon>
        <taxon>Flavobacterium</taxon>
    </lineage>
</organism>
<dbReference type="RefSeq" id="WP_198855397.1">
    <property type="nucleotide sequence ID" value="NZ_BAABDT010000007.1"/>
</dbReference>
<evidence type="ECO:0000313" key="1">
    <source>
        <dbReference type="EMBL" id="GAA3753260.1"/>
    </source>
</evidence>
<protein>
    <submittedName>
        <fullName evidence="1">Uncharacterized protein</fullName>
    </submittedName>
</protein>
<sequence>MIQFTLKRKETGGQRTYDVSKCSYSIAAGNESPILHINVSMLHGMDIFLLEEIAQTINEQKSLPIDSFSSYRKAQEAHLEAEVIFLSSAGYPLRRLNFLNIRLESSFSESLSSYTGSEQINTALEFTSDKFEIERIKFYKQNP</sequence>
<name>A0ABP7G2R5_9FLAO</name>
<comment type="caution">
    <text evidence="1">The sequence shown here is derived from an EMBL/GenBank/DDBJ whole genome shotgun (WGS) entry which is preliminary data.</text>
</comment>
<proteinExistence type="predicted"/>
<dbReference type="EMBL" id="BAABDT010000007">
    <property type="protein sequence ID" value="GAA3753260.1"/>
    <property type="molecule type" value="Genomic_DNA"/>
</dbReference>
<keyword evidence="2" id="KW-1185">Reference proteome</keyword>
<evidence type="ECO:0000313" key="2">
    <source>
        <dbReference type="Proteomes" id="UP001501367"/>
    </source>
</evidence>